<dbReference type="Gene3D" id="1.10.260.40">
    <property type="entry name" value="lambda repressor-like DNA-binding domains"/>
    <property type="match status" value="1"/>
</dbReference>
<dbReference type="GO" id="GO:0003677">
    <property type="term" value="F:DNA binding"/>
    <property type="evidence" value="ECO:0007669"/>
    <property type="project" value="UniProtKB-KW"/>
</dbReference>
<dbReference type="PROSITE" id="PS50943">
    <property type="entry name" value="HTH_CROC1"/>
    <property type="match status" value="1"/>
</dbReference>
<dbReference type="SUPFAM" id="SSF47413">
    <property type="entry name" value="lambda repressor-like DNA-binding domains"/>
    <property type="match status" value="1"/>
</dbReference>
<protein>
    <submittedName>
        <fullName evidence="3">HTH-type transcriptional regulator ImmR</fullName>
    </submittedName>
</protein>
<keyword evidence="4" id="KW-1185">Reference proteome</keyword>
<dbReference type="AlphaFoldDB" id="A0A4Y7RAG2"/>
<name>A0A4Y7RAG2_9FIRM</name>
<dbReference type="Proteomes" id="UP000298324">
    <property type="component" value="Unassembled WGS sequence"/>
</dbReference>
<dbReference type="CDD" id="cd00093">
    <property type="entry name" value="HTH_XRE"/>
    <property type="match status" value="1"/>
</dbReference>
<evidence type="ECO:0000256" key="1">
    <source>
        <dbReference type="ARBA" id="ARBA00023125"/>
    </source>
</evidence>
<gene>
    <name evidence="3" type="primary">immR_1</name>
    <name evidence="3" type="ORF">Psch_02691</name>
</gene>
<evidence type="ECO:0000259" key="2">
    <source>
        <dbReference type="PROSITE" id="PS50943"/>
    </source>
</evidence>
<organism evidence="3 4">
    <name type="scientific">Pelotomaculum schinkii</name>
    <dbReference type="NCBI Taxonomy" id="78350"/>
    <lineage>
        <taxon>Bacteria</taxon>
        <taxon>Bacillati</taxon>
        <taxon>Bacillota</taxon>
        <taxon>Clostridia</taxon>
        <taxon>Eubacteriales</taxon>
        <taxon>Desulfotomaculaceae</taxon>
        <taxon>Pelotomaculum</taxon>
    </lineage>
</organism>
<dbReference type="SMART" id="SM00530">
    <property type="entry name" value="HTH_XRE"/>
    <property type="match status" value="1"/>
</dbReference>
<comment type="caution">
    <text evidence="3">The sequence shown here is derived from an EMBL/GenBank/DDBJ whole genome shotgun (WGS) entry which is preliminary data.</text>
</comment>
<reference evidence="3 4" key="1">
    <citation type="journal article" date="2018" name="Environ. Microbiol.">
        <title>Novel energy conservation strategies and behaviour of Pelotomaculum schinkii driving syntrophic propionate catabolism.</title>
        <authorList>
            <person name="Hidalgo-Ahumada C.A.P."/>
            <person name="Nobu M.K."/>
            <person name="Narihiro T."/>
            <person name="Tamaki H."/>
            <person name="Liu W.T."/>
            <person name="Kamagata Y."/>
            <person name="Stams A.J.M."/>
            <person name="Imachi H."/>
            <person name="Sousa D.Z."/>
        </authorList>
    </citation>
    <scope>NUCLEOTIDE SEQUENCE [LARGE SCALE GENOMIC DNA]</scope>
    <source>
        <strain evidence="3 4">HH</strain>
    </source>
</reference>
<dbReference type="Pfam" id="PF01381">
    <property type="entry name" value="HTH_3"/>
    <property type="match status" value="1"/>
</dbReference>
<dbReference type="InterPro" id="IPR010982">
    <property type="entry name" value="Lambda_DNA-bd_dom_sf"/>
</dbReference>
<keyword evidence="1" id="KW-0238">DNA-binding</keyword>
<accession>A0A4Y7RAG2</accession>
<evidence type="ECO:0000313" key="3">
    <source>
        <dbReference type="EMBL" id="TEB05650.1"/>
    </source>
</evidence>
<dbReference type="PANTHER" id="PTHR46558:SF11">
    <property type="entry name" value="HTH-TYPE TRANSCRIPTIONAL REGULATOR XRE"/>
    <property type="match status" value="1"/>
</dbReference>
<dbReference type="EMBL" id="QFGA01000002">
    <property type="protein sequence ID" value="TEB05650.1"/>
    <property type="molecule type" value="Genomic_DNA"/>
</dbReference>
<evidence type="ECO:0000313" key="4">
    <source>
        <dbReference type="Proteomes" id="UP000298324"/>
    </source>
</evidence>
<feature type="domain" description="HTH cro/C1-type" evidence="2">
    <location>
        <begin position="7"/>
        <end position="61"/>
    </location>
</feature>
<dbReference type="PANTHER" id="PTHR46558">
    <property type="entry name" value="TRACRIPTIONAL REGULATORY PROTEIN-RELATED-RELATED"/>
    <property type="match status" value="1"/>
</dbReference>
<proteinExistence type="predicted"/>
<sequence length="118" mass="13634">MTLGRRLKKARESRELTQVELGRLIGVTDATINRYEKDLRSPDPSTLKKLASVLETSVDYLLETTKGPDHDFEQLWPEGIKVLRRAHNKLSDTERERMLRLINAFIKEAEDEAEKGKK</sequence>
<dbReference type="InterPro" id="IPR001387">
    <property type="entry name" value="Cro/C1-type_HTH"/>
</dbReference>